<accession>A0A7W5AG63</accession>
<gene>
    <name evidence="1" type="ORF">FHR83_003130</name>
</gene>
<protein>
    <submittedName>
        <fullName evidence="1">Uncharacterized protein</fullName>
    </submittedName>
</protein>
<evidence type="ECO:0000313" key="2">
    <source>
        <dbReference type="Proteomes" id="UP000590749"/>
    </source>
</evidence>
<dbReference type="EMBL" id="JACHXF010000006">
    <property type="protein sequence ID" value="MBB3095460.1"/>
    <property type="molecule type" value="Genomic_DNA"/>
</dbReference>
<evidence type="ECO:0000313" key="1">
    <source>
        <dbReference type="EMBL" id="MBB3095460.1"/>
    </source>
</evidence>
<comment type="caution">
    <text evidence="1">The sequence shown here is derived from an EMBL/GenBank/DDBJ whole genome shotgun (WGS) entry which is preliminary data.</text>
</comment>
<name>A0A7W5AG63_9ACTN</name>
<keyword evidence="2" id="KW-1185">Reference proteome</keyword>
<dbReference type="RefSeq" id="WP_183220234.1">
    <property type="nucleotide sequence ID" value="NZ_BMPW01000004.1"/>
</dbReference>
<organism evidence="1 2">
    <name type="scientific">Actinoplanes campanulatus</name>
    <dbReference type="NCBI Taxonomy" id="113559"/>
    <lineage>
        <taxon>Bacteria</taxon>
        <taxon>Bacillati</taxon>
        <taxon>Actinomycetota</taxon>
        <taxon>Actinomycetes</taxon>
        <taxon>Micromonosporales</taxon>
        <taxon>Micromonosporaceae</taxon>
        <taxon>Actinoplanes</taxon>
    </lineage>
</organism>
<dbReference type="AlphaFoldDB" id="A0A7W5AG63"/>
<reference evidence="1 2" key="1">
    <citation type="submission" date="2020-08" db="EMBL/GenBank/DDBJ databases">
        <title>Genomic Encyclopedia of Type Strains, Phase III (KMG-III): the genomes of soil and plant-associated and newly described type strains.</title>
        <authorList>
            <person name="Whitman W."/>
        </authorList>
    </citation>
    <scope>NUCLEOTIDE SEQUENCE [LARGE SCALE GENOMIC DNA]</scope>
    <source>
        <strain evidence="1 2">CECT 3287</strain>
    </source>
</reference>
<proteinExistence type="predicted"/>
<dbReference type="Proteomes" id="UP000590749">
    <property type="component" value="Unassembled WGS sequence"/>
</dbReference>
<sequence length="320" mass="34414">MATPAGPPVDPEQLRAHAAQLDRLRVRLGQVRLTGRQIEKGQTAFGALCGWILTGLGDRYQKHDELLAYVEETLVLTVRGLRRVAAGEQPLAEMVGQPDEGSADEDAPSAPEIIDGVLEAVNSRDWVEPLLAEAAPVAEFATPVTGMFMLLRTGGLEYATTHVEPLRRLLDDLTGTPEVVADQAGHWDVMAGDLRRLASDLEWCLAGAFPGPERPDARAYLDIMANNVEALRGLAATSTAMTLITRSAGDLILLARDIVRGLIGDLFARASLWVIDSPEVVTRPVLVARLASLVTAAWRINAYVTALTTSIANLSRSIDG</sequence>